<proteinExistence type="predicted"/>
<comment type="caution">
    <text evidence="1">The sequence shown here is derived from an EMBL/GenBank/DDBJ whole genome shotgun (WGS) entry which is preliminary data.</text>
</comment>
<accession>A0A7C3QVH7</accession>
<protein>
    <submittedName>
        <fullName evidence="1">Uncharacterized protein</fullName>
    </submittedName>
</protein>
<evidence type="ECO:0000313" key="1">
    <source>
        <dbReference type="EMBL" id="HFT92648.1"/>
    </source>
</evidence>
<reference evidence="1" key="1">
    <citation type="journal article" date="2020" name="mSystems">
        <title>Genome- and Community-Level Interaction Insights into Carbon Utilization and Element Cycling Functions of Hydrothermarchaeota in Hydrothermal Sediment.</title>
        <authorList>
            <person name="Zhou Z."/>
            <person name="Liu Y."/>
            <person name="Xu W."/>
            <person name="Pan J."/>
            <person name="Luo Z.H."/>
            <person name="Li M."/>
        </authorList>
    </citation>
    <scope>NUCLEOTIDE SEQUENCE [LARGE SCALE GENOMIC DNA]</scope>
    <source>
        <strain evidence="1">SpSt-902</strain>
    </source>
</reference>
<dbReference type="AlphaFoldDB" id="A0A7C3QVH7"/>
<name>A0A7C3QVH7_9BACT</name>
<gene>
    <name evidence="1" type="ORF">ENX03_01660</name>
</gene>
<organism evidence="1">
    <name type="scientific">Leptospirillum ferriphilum</name>
    <dbReference type="NCBI Taxonomy" id="178606"/>
    <lineage>
        <taxon>Bacteria</taxon>
        <taxon>Pseudomonadati</taxon>
        <taxon>Nitrospirota</taxon>
        <taxon>Nitrospiria</taxon>
        <taxon>Nitrospirales</taxon>
        <taxon>Nitrospiraceae</taxon>
        <taxon>Leptospirillum</taxon>
    </lineage>
</organism>
<dbReference type="EMBL" id="DTMM01000032">
    <property type="protein sequence ID" value="HFT92648.1"/>
    <property type="molecule type" value="Genomic_DNA"/>
</dbReference>
<sequence length="272" mass="29537">MVEPAGFPPIPVPPDFLRTIGSVLARMAGNRNAITLNLVARPNPETGEIRYWSSELNFLFPPIPAGSPLGGASFLKAVATRSPSGWSIRAALPDAGEKSPEVLLWQTPLMHENAAVTPSPVDKDRILSVFPEDRPGSFLSRPDNAGRFVEVSGPLPPEIPADSRPEMCWLDIRWPASTHPEEERTEDKEAPVSPRESGAVPFRLELSYGGGRLVVVGGVYEPSPRTLSLSVRTGDDGIRAHWEKMQKDLSRDLAEVLSIRLSGTPGQNGKPE</sequence>